<evidence type="ECO:0000313" key="1">
    <source>
        <dbReference type="EMBL" id="SVE60378.1"/>
    </source>
</evidence>
<name>A0A383EWB4_9ZZZZ</name>
<proteinExistence type="predicted"/>
<feature type="non-terminal residue" evidence="1">
    <location>
        <position position="1"/>
    </location>
</feature>
<gene>
    <name evidence="1" type="ORF">METZ01_LOCUS513232</name>
</gene>
<reference evidence="1" key="1">
    <citation type="submission" date="2018-05" db="EMBL/GenBank/DDBJ databases">
        <authorList>
            <person name="Lanie J.A."/>
            <person name="Ng W.-L."/>
            <person name="Kazmierczak K.M."/>
            <person name="Andrzejewski T.M."/>
            <person name="Davidsen T.M."/>
            <person name="Wayne K.J."/>
            <person name="Tettelin H."/>
            <person name="Glass J.I."/>
            <person name="Rusch D."/>
            <person name="Podicherti R."/>
            <person name="Tsui H.-C.T."/>
            <person name="Winkler M.E."/>
        </authorList>
    </citation>
    <scope>NUCLEOTIDE SEQUENCE</scope>
</reference>
<organism evidence="1">
    <name type="scientific">marine metagenome</name>
    <dbReference type="NCBI Taxonomy" id="408172"/>
    <lineage>
        <taxon>unclassified sequences</taxon>
        <taxon>metagenomes</taxon>
        <taxon>ecological metagenomes</taxon>
    </lineage>
</organism>
<dbReference type="EMBL" id="UINC01228875">
    <property type="protein sequence ID" value="SVE60378.1"/>
    <property type="molecule type" value="Genomic_DNA"/>
</dbReference>
<sequence>SPLMVSLSNDVLCISHPSSMVL</sequence>
<dbReference type="AlphaFoldDB" id="A0A383EWB4"/>
<protein>
    <submittedName>
        <fullName evidence="1">Uncharacterized protein</fullName>
    </submittedName>
</protein>
<accession>A0A383EWB4</accession>